<name>A0ACC0HB61_9ERIC</name>
<organism evidence="1 2">
    <name type="scientific">Camellia lanceoleosa</name>
    <dbReference type="NCBI Taxonomy" id="1840588"/>
    <lineage>
        <taxon>Eukaryota</taxon>
        <taxon>Viridiplantae</taxon>
        <taxon>Streptophyta</taxon>
        <taxon>Embryophyta</taxon>
        <taxon>Tracheophyta</taxon>
        <taxon>Spermatophyta</taxon>
        <taxon>Magnoliopsida</taxon>
        <taxon>eudicotyledons</taxon>
        <taxon>Gunneridae</taxon>
        <taxon>Pentapetalae</taxon>
        <taxon>asterids</taxon>
        <taxon>Ericales</taxon>
        <taxon>Theaceae</taxon>
        <taxon>Camellia</taxon>
    </lineage>
</organism>
<proteinExistence type="predicted"/>
<keyword evidence="2" id="KW-1185">Reference proteome</keyword>
<reference evidence="1 2" key="1">
    <citation type="journal article" date="2022" name="Plant J.">
        <title>Chromosome-level genome of Camellia lanceoleosa provides a valuable resource for understanding genome evolution and self-incompatibility.</title>
        <authorList>
            <person name="Gong W."/>
            <person name="Xiao S."/>
            <person name="Wang L."/>
            <person name="Liao Z."/>
            <person name="Chang Y."/>
            <person name="Mo W."/>
            <person name="Hu G."/>
            <person name="Li W."/>
            <person name="Zhao G."/>
            <person name="Zhu H."/>
            <person name="Hu X."/>
            <person name="Ji K."/>
            <person name="Xiang X."/>
            <person name="Song Q."/>
            <person name="Yuan D."/>
            <person name="Jin S."/>
            <person name="Zhang L."/>
        </authorList>
    </citation>
    <scope>NUCLEOTIDE SEQUENCE [LARGE SCALE GENOMIC DNA]</scope>
    <source>
        <strain evidence="1">SQ_2022a</strain>
    </source>
</reference>
<accession>A0ACC0HB61</accession>
<protein>
    <submittedName>
        <fullName evidence="1">Uncharacterized protein</fullName>
    </submittedName>
</protein>
<sequence>NAGDAGGGTKEGEWDVDGGTKVGGQLGWCFAISHYYSSRSFLSSELGLAQSAVHTIFVDDIPDSMDPRRLHSLYSNFGVVRDVFISFKRRKLSRTRFGFVRYECLVAATRATQKTDGMWCDDKALKVKMAQFGKEEVVKHKSSHPHVGREGRDKSIPVPGTHRGSKSYAQVLREGGSMAKPTITVRALEEGNGWLYESVVVRLKATCSVADFKKELLIRGLGEVKFTVGGGRDVILSFNSVRLMQQELNRMEGWIKEWSDSVRVWKQGMLLDQERVVWVSCYGVPPNLWSFNTFNSIGRQWGQVIEVDDDTLKLKNLQCGKVRIATSCMESINESMILDCRGVLYPVKICEEQIVIAKVVVQQCSCHSFQLERASQSSYKEAADEASDSILGKLGV</sequence>
<comment type="caution">
    <text evidence="1">The sequence shown here is derived from an EMBL/GenBank/DDBJ whole genome shotgun (WGS) entry which is preliminary data.</text>
</comment>
<gene>
    <name evidence="1" type="ORF">LOK49_LG06G01681</name>
</gene>
<feature type="non-terminal residue" evidence="1">
    <location>
        <position position="1"/>
    </location>
</feature>
<feature type="non-terminal residue" evidence="1">
    <location>
        <position position="396"/>
    </location>
</feature>
<evidence type="ECO:0000313" key="1">
    <source>
        <dbReference type="EMBL" id="KAI8010589.1"/>
    </source>
</evidence>
<dbReference type="Proteomes" id="UP001060215">
    <property type="component" value="Chromosome 5"/>
</dbReference>
<dbReference type="EMBL" id="CM045762">
    <property type="protein sequence ID" value="KAI8010589.1"/>
    <property type="molecule type" value="Genomic_DNA"/>
</dbReference>
<evidence type="ECO:0000313" key="2">
    <source>
        <dbReference type="Proteomes" id="UP001060215"/>
    </source>
</evidence>